<sequence length="41" mass="4675">MPQLATAGDGWRHPRHHLARQHLATTKNGARRHLAKNAQNR</sequence>
<dbReference type="AlphaFoldDB" id="A0A392SM15"/>
<dbReference type="EMBL" id="LXQA010398171">
    <property type="protein sequence ID" value="MCI49234.1"/>
    <property type="molecule type" value="Genomic_DNA"/>
</dbReference>
<name>A0A392SM15_9FABA</name>
<feature type="non-terminal residue" evidence="2">
    <location>
        <position position="41"/>
    </location>
</feature>
<feature type="region of interest" description="Disordered" evidence="1">
    <location>
        <begin position="22"/>
        <end position="41"/>
    </location>
</feature>
<dbReference type="Proteomes" id="UP000265520">
    <property type="component" value="Unassembled WGS sequence"/>
</dbReference>
<evidence type="ECO:0000256" key="1">
    <source>
        <dbReference type="SAM" id="MobiDB-lite"/>
    </source>
</evidence>
<reference evidence="2 3" key="1">
    <citation type="journal article" date="2018" name="Front. Plant Sci.">
        <title>Red Clover (Trifolium pratense) and Zigzag Clover (T. medium) - A Picture of Genomic Similarities and Differences.</title>
        <authorList>
            <person name="Dluhosova J."/>
            <person name="Istvanek J."/>
            <person name="Nedelnik J."/>
            <person name="Repkova J."/>
        </authorList>
    </citation>
    <scope>NUCLEOTIDE SEQUENCE [LARGE SCALE GENOMIC DNA]</scope>
    <source>
        <strain evidence="3">cv. 10/8</strain>
        <tissue evidence="2">Leaf</tissue>
    </source>
</reference>
<organism evidence="2 3">
    <name type="scientific">Trifolium medium</name>
    <dbReference type="NCBI Taxonomy" id="97028"/>
    <lineage>
        <taxon>Eukaryota</taxon>
        <taxon>Viridiplantae</taxon>
        <taxon>Streptophyta</taxon>
        <taxon>Embryophyta</taxon>
        <taxon>Tracheophyta</taxon>
        <taxon>Spermatophyta</taxon>
        <taxon>Magnoliopsida</taxon>
        <taxon>eudicotyledons</taxon>
        <taxon>Gunneridae</taxon>
        <taxon>Pentapetalae</taxon>
        <taxon>rosids</taxon>
        <taxon>fabids</taxon>
        <taxon>Fabales</taxon>
        <taxon>Fabaceae</taxon>
        <taxon>Papilionoideae</taxon>
        <taxon>50 kb inversion clade</taxon>
        <taxon>NPAAA clade</taxon>
        <taxon>Hologalegina</taxon>
        <taxon>IRL clade</taxon>
        <taxon>Trifolieae</taxon>
        <taxon>Trifolium</taxon>
    </lineage>
</organism>
<protein>
    <submittedName>
        <fullName evidence="2">Uncharacterized protein</fullName>
    </submittedName>
</protein>
<evidence type="ECO:0000313" key="2">
    <source>
        <dbReference type="EMBL" id="MCI49234.1"/>
    </source>
</evidence>
<evidence type="ECO:0000313" key="3">
    <source>
        <dbReference type="Proteomes" id="UP000265520"/>
    </source>
</evidence>
<proteinExistence type="predicted"/>
<comment type="caution">
    <text evidence="2">The sequence shown here is derived from an EMBL/GenBank/DDBJ whole genome shotgun (WGS) entry which is preliminary data.</text>
</comment>
<keyword evidence="3" id="KW-1185">Reference proteome</keyword>
<accession>A0A392SM15</accession>